<organism evidence="1 2">
    <name type="scientific">Pseudonocardia hydrocarbonoxydans</name>
    <dbReference type="NCBI Taxonomy" id="76726"/>
    <lineage>
        <taxon>Bacteria</taxon>
        <taxon>Bacillati</taxon>
        <taxon>Actinomycetota</taxon>
        <taxon>Actinomycetes</taxon>
        <taxon>Pseudonocardiales</taxon>
        <taxon>Pseudonocardiaceae</taxon>
        <taxon>Pseudonocardia</taxon>
    </lineage>
</organism>
<name>A0A4Y3WUQ8_9PSEU</name>
<evidence type="ECO:0000313" key="1">
    <source>
        <dbReference type="EMBL" id="GEC21800.1"/>
    </source>
</evidence>
<dbReference type="RefSeq" id="WP_170183901.1">
    <property type="nucleotide sequence ID" value="NZ_BAAARZ010000006.1"/>
</dbReference>
<dbReference type="Proteomes" id="UP000320338">
    <property type="component" value="Unassembled WGS sequence"/>
</dbReference>
<accession>A0A4Y3WUQ8</accession>
<sequence>MRDGETSSEWCTHFARTVADEIRAGVQTGALTFAEADQLLARMRVLLEQALDLSPQPV</sequence>
<keyword evidence="2" id="KW-1185">Reference proteome</keyword>
<gene>
    <name evidence="1" type="ORF">PHY01_40830</name>
</gene>
<comment type="caution">
    <text evidence="1">The sequence shown here is derived from an EMBL/GenBank/DDBJ whole genome shotgun (WGS) entry which is preliminary data.</text>
</comment>
<dbReference type="EMBL" id="BJNG01000037">
    <property type="protein sequence ID" value="GEC21800.1"/>
    <property type="molecule type" value="Genomic_DNA"/>
</dbReference>
<dbReference type="AlphaFoldDB" id="A0A4Y3WUQ8"/>
<protein>
    <submittedName>
        <fullName evidence="1">Uncharacterized protein</fullName>
    </submittedName>
</protein>
<reference evidence="1 2" key="1">
    <citation type="submission" date="2019-06" db="EMBL/GenBank/DDBJ databases">
        <title>Whole genome shotgun sequence of Pseudonocardia hydrocarbonoxydans NBRC 14498.</title>
        <authorList>
            <person name="Hosoyama A."/>
            <person name="Uohara A."/>
            <person name="Ohji S."/>
            <person name="Ichikawa N."/>
        </authorList>
    </citation>
    <scope>NUCLEOTIDE SEQUENCE [LARGE SCALE GENOMIC DNA]</scope>
    <source>
        <strain evidence="1 2">NBRC 14498</strain>
    </source>
</reference>
<evidence type="ECO:0000313" key="2">
    <source>
        <dbReference type="Proteomes" id="UP000320338"/>
    </source>
</evidence>
<proteinExistence type="predicted"/>